<dbReference type="SUPFAM" id="SSF51261">
    <property type="entry name" value="Duplicated hybrid motif"/>
    <property type="match status" value="1"/>
</dbReference>
<dbReference type="Proteomes" id="UP000029738">
    <property type="component" value="Unassembled WGS sequence"/>
</dbReference>
<evidence type="ECO:0000256" key="1">
    <source>
        <dbReference type="ARBA" id="ARBA00004651"/>
    </source>
</evidence>
<reference evidence="10" key="1">
    <citation type="journal article" date="2015" name="Genome Announc.">
        <title>Draft Genome Sequence of Tolypothrix boutellei Strain VB521301.</title>
        <authorList>
            <person name="Chandrababunaidu M.M."/>
            <person name="Singh D."/>
            <person name="Sen D."/>
            <person name="Bhan S."/>
            <person name="Das S."/>
            <person name="Gupta A."/>
            <person name="Adhikary S.P."/>
            <person name="Tripathy S."/>
        </authorList>
    </citation>
    <scope>NUCLEOTIDE SEQUENCE</scope>
    <source>
        <strain evidence="10">VB521301</strain>
    </source>
</reference>
<comment type="similarity">
    <text evidence="2">Belongs to the urea transporter family.</text>
</comment>
<feature type="domain" description="M23ase beta-sheet core" evidence="8">
    <location>
        <begin position="390"/>
        <end position="477"/>
    </location>
</feature>
<evidence type="ECO:0000256" key="5">
    <source>
        <dbReference type="ARBA" id="ARBA00022989"/>
    </source>
</evidence>
<dbReference type="Gene3D" id="2.70.70.10">
    <property type="entry name" value="Glucose Permease (Domain IIA)"/>
    <property type="match status" value="1"/>
</dbReference>
<name>A0A0C1QZR4_9CYAN</name>
<evidence type="ECO:0000313" key="11">
    <source>
        <dbReference type="Proteomes" id="UP000029738"/>
    </source>
</evidence>
<keyword evidence="4 7" id="KW-0812">Transmembrane</keyword>
<keyword evidence="3" id="KW-1003">Cell membrane</keyword>
<evidence type="ECO:0000313" key="9">
    <source>
        <dbReference type="EMBL" id="KAF3885252.1"/>
    </source>
</evidence>
<gene>
    <name evidence="10" type="ORF">DA73_0231860</name>
    <name evidence="9" type="ORF">DA73_0400007105</name>
</gene>
<comment type="caution">
    <text evidence="10">The sequence shown here is derived from an EMBL/GenBank/DDBJ whole genome shotgun (WGS) entry which is preliminary data.</text>
</comment>
<dbReference type="AlphaFoldDB" id="A0A0C1QZR4"/>
<feature type="transmembrane region" description="Helical" evidence="7">
    <location>
        <begin position="45"/>
        <end position="63"/>
    </location>
</feature>
<feature type="transmembrane region" description="Helical" evidence="7">
    <location>
        <begin position="75"/>
        <end position="108"/>
    </location>
</feature>
<dbReference type="OrthoDB" id="5489603at2"/>
<dbReference type="CDD" id="cd12797">
    <property type="entry name" value="M23_peptidase"/>
    <property type="match status" value="1"/>
</dbReference>
<dbReference type="InterPro" id="IPR029020">
    <property type="entry name" value="Ammonium/urea_transptr"/>
</dbReference>
<dbReference type="InterPro" id="IPR011055">
    <property type="entry name" value="Dup_hybrid_motif"/>
</dbReference>
<feature type="transmembrane region" description="Helical" evidence="7">
    <location>
        <begin position="253"/>
        <end position="276"/>
    </location>
</feature>
<feature type="transmembrane region" description="Helical" evidence="7">
    <location>
        <begin position="173"/>
        <end position="193"/>
    </location>
</feature>
<dbReference type="EMBL" id="JHEG04000001">
    <property type="protein sequence ID" value="KAF3885252.1"/>
    <property type="molecule type" value="Genomic_DNA"/>
</dbReference>
<evidence type="ECO:0000256" key="3">
    <source>
        <dbReference type="ARBA" id="ARBA00022475"/>
    </source>
</evidence>
<evidence type="ECO:0000256" key="2">
    <source>
        <dbReference type="ARBA" id="ARBA00005914"/>
    </source>
</evidence>
<sequence>MKISALQTLRHLVYAVCAATAEILFLRGVGVGALLLSAMLLQPSVLVMGLTGVLAAVGFAKVAQLDVAYWKQGPFLFNPLLAGLGVGYLFQLSAASLFLAAAAGILAFTLTWTLSYVLHTFFLLPVLSLPFVTVSWTIHLAAFRFAGLQHAIVPAHAYSIGLPVPLEGFLRTLGLIFFLPNVWVGMIVALLLLWNSRIQFLLAVFSYTFGTFIQGILTGTFAYVYYDPATLNFILVALALGGFYLLPSPQSYILAALGVALAALLGQAVSVFWAAVALPVHALPYNVVTLMLLYLLGLVGHHLLARYPQSSPEKTLDYELTARQRYHGSTGRLLALPFTGNWVVWQSFDGQWTHQGLWRYAYDFLIRDEGGLTYSDDGLKLTDYYAFQKPVLSPIRGSVVLVVRDLPDCEIGHVDQDRNWGNYVLLYDERGFYVEISHFAQNSIAVNQGDRIERGALLGRCGNSGYSPQPHIHIQVQLTPVIGAATVPFNFANFMVNGEFCSEGIPAKDAVVEPVTPDRSLTQALTFALDSQLHFSLTRKGREIGQLRVTNRMAIDGSFYLDSGNAKLFYTRDENRLMFHRLDGKDPRLALLFLAMPRLPLIRQIDRQWFDYLPISMVVTGLRLMLYQFCSSLYPKLASAHYIGQWQSDGILIGTISIPKVARKIQTSAIFNRDNQLVKVTVGDRSLVRQQ</sequence>
<evidence type="ECO:0000256" key="7">
    <source>
        <dbReference type="SAM" id="Phobius"/>
    </source>
</evidence>
<evidence type="ECO:0000259" key="8">
    <source>
        <dbReference type="Pfam" id="PF01551"/>
    </source>
</evidence>
<dbReference type="Pfam" id="PF03253">
    <property type="entry name" value="UT"/>
    <property type="match status" value="1"/>
</dbReference>
<dbReference type="EMBL" id="JHEG02000058">
    <property type="protein sequence ID" value="KIE09053.1"/>
    <property type="molecule type" value="Genomic_DNA"/>
</dbReference>
<feature type="transmembrane region" description="Helical" evidence="7">
    <location>
        <begin position="200"/>
        <end position="223"/>
    </location>
</feature>
<keyword evidence="11" id="KW-1185">Reference proteome</keyword>
<evidence type="ECO:0000313" key="10">
    <source>
        <dbReference type="EMBL" id="KIE09053.1"/>
    </source>
</evidence>
<keyword evidence="5 7" id="KW-1133">Transmembrane helix</keyword>
<reference evidence="9" key="2">
    <citation type="submission" date="2019-11" db="EMBL/GenBank/DDBJ databases">
        <title>Improved Assembly of Tolypothrix boutellei genome.</title>
        <authorList>
            <person name="Sarangi A.N."/>
            <person name="Mukherjee M."/>
            <person name="Ghosh S."/>
            <person name="Singh D."/>
            <person name="Das A."/>
            <person name="Kant S."/>
            <person name="Prusty A."/>
            <person name="Tripathy S."/>
        </authorList>
    </citation>
    <scope>NUCLEOTIDE SEQUENCE</scope>
    <source>
        <strain evidence="9">VB521301</strain>
    </source>
</reference>
<organism evidence="10">
    <name type="scientific">Tolypothrix bouteillei VB521301</name>
    <dbReference type="NCBI Taxonomy" id="1479485"/>
    <lineage>
        <taxon>Bacteria</taxon>
        <taxon>Bacillati</taxon>
        <taxon>Cyanobacteriota</taxon>
        <taxon>Cyanophyceae</taxon>
        <taxon>Nostocales</taxon>
        <taxon>Tolypothrichaceae</taxon>
        <taxon>Tolypothrix</taxon>
    </lineage>
</organism>
<evidence type="ECO:0000256" key="6">
    <source>
        <dbReference type="ARBA" id="ARBA00023136"/>
    </source>
</evidence>
<keyword evidence="6 7" id="KW-0472">Membrane</keyword>
<accession>A0A0C1QZR4</accession>
<dbReference type="GO" id="GO:0015204">
    <property type="term" value="F:urea transmembrane transporter activity"/>
    <property type="evidence" value="ECO:0007669"/>
    <property type="project" value="InterPro"/>
</dbReference>
<dbReference type="Gene3D" id="1.10.3430.10">
    <property type="entry name" value="Ammonium transporter AmtB like domains"/>
    <property type="match status" value="1"/>
</dbReference>
<dbReference type="STRING" id="1479485.DA73_0231860"/>
<dbReference type="GO" id="GO:0005886">
    <property type="term" value="C:plasma membrane"/>
    <property type="evidence" value="ECO:0007669"/>
    <property type="project" value="UniProtKB-SubCell"/>
</dbReference>
<proteinExistence type="inferred from homology"/>
<dbReference type="RefSeq" id="WP_038072993.1">
    <property type="nucleotide sequence ID" value="NZ_JHEG04000001.1"/>
</dbReference>
<evidence type="ECO:0000256" key="4">
    <source>
        <dbReference type="ARBA" id="ARBA00022692"/>
    </source>
</evidence>
<dbReference type="InterPro" id="IPR004937">
    <property type="entry name" value="Urea_transporter"/>
</dbReference>
<comment type="subcellular location">
    <subcellularLocation>
        <location evidence="1">Cell membrane</location>
        <topology evidence="1">Multi-pass membrane protein</topology>
    </subcellularLocation>
</comment>
<dbReference type="InterPro" id="IPR016047">
    <property type="entry name" value="M23ase_b-sheet_dom"/>
</dbReference>
<feature type="transmembrane region" description="Helical" evidence="7">
    <location>
        <begin position="12"/>
        <end position="39"/>
    </location>
</feature>
<feature type="transmembrane region" description="Helical" evidence="7">
    <location>
        <begin position="114"/>
        <end position="134"/>
    </location>
</feature>
<dbReference type="Pfam" id="PF01551">
    <property type="entry name" value="Peptidase_M23"/>
    <property type="match status" value="1"/>
</dbReference>
<feature type="transmembrane region" description="Helical" evidence="7">
    <location>
        <begin position="282"/>
        <end position="304"/>
    </location>
</feature>
<protein>
    <submittedName>
        <fullName evidence="9">Peptidoglycan DD-metalloendopeptidase family protein</fullName>
    </submittedName>
</protein>